<dbReference type="InterPro" id="IPR011034">
    <property type="entry name" value="Formyl_transferase-like_C_sf"/>
</dbReference>
<evidence type="ECO:0000259" key="10">
    <source>
        <dbReference type="Pfam" id="PF02911"/>
    </source>
</evidence>
<evidence type="ECO:0000256" key="1">
    <source>
        <dbReference type="ARBA" id="ARBA00002606"/>
    </source>
</evidence>
<feature type="domain" description="Formyl transferase N-terminal" evidence="9">
    <location>
        <begin position="14"/>
        <end position="189"/>
    </location>
</feature>
<dbReference type="EC" id="2.1.2.9" evidence="3 8"/>
<dbReference type="SUPFAM" id="SSF53328">
    <property type="entry name" value="Formyltransferase"/>
    <property type="match status" value="1"/>
</dbReference>
<accession>A0A4Y4D228</accession>
<dbReference type="InterPro" id="IPR002376">
    <property type="entry name" value="Formyl_transf_N"/>
</dbReference>
<dbReference type="InterPro" id="IPR005793">
    <property type="entry name" value="Formyl_trans_C"/>
</dbReference>
<reference evidence="11 12" key="1">
    <citation type="submission" date="2019-06" db="EMBL/GenBank/DDBJ databases">
        <title>Whole genome shotgun sequence of Kocuria varians NBRC 15358.</title>
        <authorList>
            <person name="Hosoyama A."/>
            <person name="Uohara A."/>
            <person name="Ohji S."/>
            <person name="Ichikawa N."/>
        </authorList>
    </citation>
    <scope>NUCLEOTIDE SEQUENCE [LARGE SCALE GENOMIC DNA]</scope>
    <source>
        <strain evidence="11 12">NBRC 15358</strain>
    </source>
</reference>
<dbReference type="CDD" id="cd08704">
    <property type="entry name" value="Met_tRNA_FMT_C"/>
    <property type="match status" value="1"/>
</dbReference>
<evidence type="ECO:0000313" key="11">
    <source>
        <dbReference type="EMBL" id="GEC98646.1"/>
    </source>
</evidence>
<keyword evidence="6 8" id="KW-0648">Protein biosynthesis</keyword>
<keyword evidence="5 8" id="KW-0808">Transferase</keyword>
<sequence>MTEVTSAAAEPLKVLYAGTPETAVAPLEALHADPRIHVVAVLTREPAPVGRKKVLTSSAVGRRAEELGLPVLTANRVTEELLDDLRATGAQIAAVVAYGALLPAPALAVFEHGWINLHFSLLPRWRGAAPVQRALMAGERTVGATTFVLDEGMDTGPVVATLTDEVREDDTAGSVLARLAVEGSPLLVDSLLGVASGRLQPVPQSGEPSAAHKLVGADGRVRWEDTAHAVVDRVRGVTPEPGAWTEYEGQRVKLERVAPAPDATGLAPGGVEIRGKHVYVGTGGGAVELTRVQPAGKKPMAALDWARGQQNREQVVFV</sequence>
<evidence type="ECO:0000256" key="5">
    <source>
        <dbReference type="ARBA" id="ARBA00022679"/>
    </source>
</evidence>
<dbReference type="PANTHER" id="PTHR11138">
    <property type="entry name" value="METHIONYL-TRNA FORMYLTRANSFERASE"/>
    <property type="match status" value="1"/>
</dbReference>
<dbReference type="InterPro" id="IPR036477">
    <property type="entry name" value="Formyl_transf_N_sf"/>
</dbReference>
<keyword evidence="12" id="KW-1185">Reference proteome</keyword>
<dbReference type="InterPro" id="IPR037022">
    <property type="entry name" value="Formyl_trans_C_sf"/>
</dbReference>
<evidence type="ECO:0000256" key="2">
    <source>
        <dbReference type="ARBA" id="ARBA00010699"/>
    </source>
</evidence>
<comment type="caution">
    <text evidence="11">The sequence shown here is derived from an EMBL/GenBank/DDBJ whole genome shotgun (WGS) entry which is preliminary data.</text>
</comment>
<protein>
    <recommendedName>
        <fullName evidence="4 8">Methionyl-tRNA formyltransferase</fullName>
        <ecNumber evidence="3 8">2.1.2.9</ecNumber>
    </recommendedName>
</protein>
<dbReference type="GO" id="GO:0005829">
    <property type="term" value="C:cytosol"/>
    <property type="evidence" value="ECO:0007669"/>
    <property type="project" value="TreeGrafter"/>
</dbReference>
<dbReference type="Pfam" id="PF02911">
    <property type="entry name" value="Formyl_trans_C"/>
    <property type="match status" value="1"/>
</dbReference>
<organism evidence="11 12">
    <name type="scientific">Kocuria varians</name>
    <name type="common">Micrococcus varians</name>
    <dbReference type="NCBI Taxonomy" id="1272"/>
    <lineage>
        <taxon>Bacteria</taxon>
        <taxon>Bacillati</taxon>
        <taxon>Actinomycetota</taxon>
        <taxon>Actinomycetes</taxon>
        <taxon>Micrococcales</taxon>
        <taxon>Micrococcaceae</taxon>
        <taxon>Kocuria</taxon>
    </lineage>
</organism>
<feature type="binding site" evidence="8">
    <location>
        <begin position="120"/>
        <end position="123"/>
    </location>
    <ligand>
        <name>(6S)-5,6,7,8-tetrahydrofolate</name>
        <dbReference type="ChEBI" id="CHEBI:57453"/>
    </ligand>
</feature>
<proteinExistence type="inferred from homology"/>
<gene>
    <name evidence="8 11" type="primary">fmt</name>
    <name evidence="11" type="ORF">KVA01_08010</name>
</gene>
<dbReference type="InterPro" id="IPR044135">
    <property type="entry name" value="Met-tRNA-FMT_C"/>
</dbReference>
<evidence type="ECO:0000256" key="6">
    <source>
        <dbReference type="ARBA" id="ARBA00022917"/>
    </source>
</evidence>
<evidence type="ECO:0000313" key="12">
    <source>
        <dbReference type="Proteomes" id="UP000315730"/>
    </source>
</evidence>
<dbReference type="STRING" id="1272.GCA_900014985_01495"/>
<evidence type="ECO:0000256" key="4">
    <source>
        <dbReference type="ARBA" id="ARBA00016014"/>
    </source>
</evidence>
<comment type="catalytic activity">
    <reaction evidence="7 8">
        <text>L-methionyl-tRNA(fMet) + (6R)-10-formyltetrahydrofolate = N-formyl-L-methionyl-tRNA(fMet) + (6S)-5,6,7,8-tetrahydrofolate + H(+)</text>
        <dbReference type="Rhea" id="RHEA:24380"/>
        <dbReference type="Rhea" id="RHEA-COMP:9952"/>
        <dbReference type="Rhea" id="RHEA-COMP:9953"/>
        <dbReference type="ChEBI" id="CHEBI:15378"/>
        <dbReference type="ChEBI" id="CHEBI:57453"/>
        <dbReference type="ChEBI" id="CHEBI:78530"/>
        <dbReference type="ChEBI" id="CHEBI:78844"/>
        <dbReference type="ChEBI" id="CHEBI:195366"/>
        <dbReference type="EC" id="2.1.2.9"/>
    </reaction>
</comment>
<dbReference type="InterPro" id="IPR041711">
    <property type="entry name" value="Met-tRNA-FMT_N"/>
</dbReference>
<dbReference type="AlphaFoldDB" id="A0A4Y4D228"/>
<feature type="domain" description="Formyl transferase C-terminal" evidence="10">
    <location>
        <begin position="216"/>
        <end position="309"/>
    </location>
</feature>
<dbReference type="Pfam" id="PF00551">
    <property type="entry name" value="Formyl_trans_N"/>
    <property type="match status" value="1"/>
</dbReference>
<evidence type="ECO:0000256" key="8">
    <source>
        <dbReference type="HAMAP-Rule" id="MF_00182"/>
    </source>
</evidence>
<dbReference type="PANTHER" id="PTHR11138:SF5">
    <property type="entry name" value="METHIONYL-TRNA FORMYLTRANSFERASE, MITOCHONDRIAL"/>
    <property type="match status" value="1"/>
</dbReference>
<dbReference type="EMBL" id="BJNW01000005">
    <property type="protein sequence ID" value="GEC98646.1"/>
    <property type="molecule type" value="Genomic_DNA"/>
</dbReference>
<dbReference type="SUPFAM" id="SSF50486">
    <property type="entry name" value="FMT C-terminal domain-like"/>
    <property type="match status" value="1"/>
</dbReference>
<comment type="function">
    <text evidence="1 8">Attaches a formyl group to the free amino group of methionyl-tRNA(fMet). The formyl group appears to play a dual role in the initiator identity of N-formylmethionyl-tRNA by promoting its recognition by IF2 and preventing the misappropriation of this tRNA by the elongation apparatus.</text>
</comment>
<dbReference type="GO" id="GO:0004479">
    <property type="term" value="F:methionyl-tRNA formyltransferase activity"/>
    <property type="evidence" value="ECO:0007669"/>
    <property type="project" value="UniProtKB-UniRule"/>
</dbReference>
<evidence type="ECO:0000256" key="3">
    <source>
        <dbReference type="ARBA" id="ARBA00012261"/>
    </source>
</evidence>
<dbReference type="Proteomes" id="UP000315730">
    <property type="component" value="Unassembled WGS sequence"/>
</dbReference>
<dbReference type="InterPro" id="IPR005794">
    <property type="entry name" value="Fmt"/>
</dbReference>
<evidence type="ECO:0000256" key="7">
    <source>
        <dbReference type="ARBA" id="ARBA00048558"/>
    </source>
</evidence>
<dbReference type="CDD" id="cd08646">
    <property type="entry name" value="FMT_core_Met-tRNA-FMT_N"/>
    <property type="match status" value="1"/>
</dbReference>
<evidence type="ECO:0000259" key="9">
    <source>
        <dbReference type="Pfam" id="PF00551"/>
    </source>
</evidence>
<dbReference type="Gene3D" id="3.40.50.170">
    <property type="entry name" value="Formyl transferase, N-terminal domain"/>
    <property type="match status" value="1"/>
</dbReference>
<comment type="similarity">
    <text evidence="2 8">Belongs to the Fmt family.</text>
</comment>
<dbReference type="HAMAP" id="MF_00182">
    <property type="entry name" value="Formyl_trans"/>
    <property type="match status" value="1"/>
</dbReference>
<dbReference type="Gene3D" id="3.10.25.10">
    <property type="entry name" value="Formyl transferase, C-terminal domain"/>
    <property type="match status" value="1"/>
</dbReference>
<name>A0A4Y4D228_KOCVA</name>